<organism evidence="2 3">
    <name type="scientific">Dickeya phage vB_DsoP_JA10</name>
    <dbReference type="NCBI Taxonomy" id="2283033"/>
    <lineage>
        <taxon>Viruses</taxon>
        <taxon>Duplodnaviria</taxon>
        <taxon>Heunggongvirae</taxon>
        <taxon>Uroviricota</taxon>
        <taxon>Caudoviricetes</taxon>
        <taxon>Autographivirales</taxon>
        <taxon>Autotranscriptaviridae</taxon>
        <taxon>Studiervirinae</taxon>
        <taxon>Ningirsuvirus</taxon>
        <taxon>Ningirsuvirus JA10</taxon>
    </lineage>
</organism>
<evidence type="ECO:0000313" key="3">
    <source>
        <dbReference type="Proteomes" id="UP000263220"/>
    </source>
</evidence>
<evidence type="ECO:0000259" key="1">
    <source>
        <dbReference type="Pfam" id="PF01464"/>
    </source>
</evidence>
<proteinExistence type="predicted"/>
<reference evidence="2 3" key="1">
    <citation type="journal article" date="2018" name="Front. Microbiol.">
        <title>Jumbo Bacteriophages Are Represented Within an Increasing Diversity of Environmental Viruses Infecting the Emerging Phytopathogen, Dickeya solani.</title>
        <authorList>
            <person name="Day A.W."/>
            <person name="Ahn J."/>
            <person name="Salmond G.P.C."/>
        </authorList>
    </citation>
    <scope>NUCLEOTIDE SEQUENCE [LARGE SCALE GENOMIC DNA]</scope>
</reference>
<dbReference type="EMBL" id="MH460459">
    <property type="protein sequence ID" value="AXG66395.1"/>
    <property type="molecule type" value="Genomic_DNA"/>
</dbReference>
<dbReference type="InterPro" id="IPR023346">
    <property type="entry name" value="Lysozyme-like_dom_sf"/>
</dbReference>
<dbReference type="PANTHER" id="PTHR37423">
    <property type="entry name" value="SOLUBLE LYTIC MUREIN TRANSGLYCOSYLASE-RELATED"/>
    <property type="match status" value="1"/>
</dbReference>
<dbReference type="PANTHER" id="PTHR37423:SF2">
    <property type="entry name" value="MEMBRANE-BOUND LYTIC MUREIN TRANSGLYCOSYLASE C"/>
    <property type="match status" value="1"/>
</dbReference>
<feature type="domain" description="Transglycosylase SLT" evidence="1">
    <location>
        <begin position="15"/>
        <end position="128"/>
    </location>
</feature>
<evidence type="ECO:0000313" key="2">
    <source>
        <dbReference type="EMBL" id="AXG66395.1"/>
    </source>
</evidence>
<accession>A0A384ZVX9</accession>
<dbReference type="Pfam" id="PF01464">
    <property type="entry name" value="SLT"/>
    <property type="match status" value="1"/>
</dbReference>
<keyword evidence="3" id="KW-1185">Reference proteome</keyword>
<dbReference type="SUPFAM" id="SSF53955">
    <property type="entry name" value="Lysozyme-like"/>
    <property type="match status" value="1"/>
</dbReference>
<protein>
    <submittedName>
        <fullName evidence="2">Putative internal core protein</fullName>
    </submittedName>
</protein>
<sequence>METYDSNKPSQYDSLIQKAADEHGVSYGYMRKLLWNESRFKPDAKSPTGPVGIGQFTAATAKSMGLNVDPANGVDDRLDPAKAIPATAKLLGSLVQKYNGDELKAALAYNQGEGPAGAPQLQDYDKGDFSRINAEGVKYMRNLLDVAKSDRKADLENFGGISPKADGLSLDDITHGVGAEPKVKVGENLPEAASGLNINGQEVDAPATPFGKSYWEAHGETLDDAASKSTFFGLGDASKANVENSTLGMAVRAARVDNSFDVFKDVLTPTKWNSHTWTPEELDRIRNEVKNPAYINVVTGGSPENLDELIKLANQNAETDAKAAQAGMGAQIAGGVLGAAVDPLSYVPLAGTALKGAKVVNKAMSIGLQSAALNVASEGIRTSVAGGDAHFAEAAAGGMLFGSGMSLVADGIGKALGRDPFRATAVRLEARETARNTNGADLSRMPVADGTEMTHSVQGVPFAELASEPGAVRMADGSILSATNPANPRTLSEAAELDVFNDKAAYAVNLGGFSELSTKIMRSESPEVRGLGYDLVRPVTGMQDGSNGKFGTTASDIHERLKATDTRSYNQLFDAVKQAMRDPEFSTGATMSDAAARQVIYKRAALAIERPELQANLTKSERKVMDLMKQHFDAKREMMENPAMFGNENAVSIFPNSRHKGTYVPHVYSREAKQLYSEVLGGPEGLQEAIKKSWLTSYLSRPEVKARVDEALLEADPSLTDPVKLRAAVEKYANDKAYGISHTSDFHASSVLDDNVNLGEGLVGLENNKFLEARNLFDSDMPITLPDGNQFSVNDLRDFDMRTIMPSYDRRVNGDIAIMGGTGKTTAELKEQILAMKKKADTSGDGTIRSDVDALTDTVKILTGRSRREPDGNWGTVMRAMNDLSFFAKNAYMGAQNITEVAGLVANGNVRTMLKAIPGLNRLATKRTSLSPKELGELHTQMFGKEVDDIIRPTRQDLIQRLRENTDSPNAAGVVGTIKFGTQELAARSPWTKMLNGTTNYLLDAGRQGVLSDVLDATMKGKTSRFAKDNLLKASSISKEQWTGVKDLINQYVTRGEDGRLTIADKQAFSNDPRAMTLWRLADRVADETMLRPHKLSFQDAKAYGPFVRNLMQFKSFTIKSLNGRFLRSFYQATKNNRAIDQALTAMVSLGLASSYYVGAAHLKASSLPKEQQKDYLDRSLDPSMIAYAAFSRSSHVGAPLGIANLFMAPLGFDQAKMVRSSILPQGEPNQKDPRGISYAATSNPVQNFTNGVLQQVPSFGFAANAFGTGYNAYHALTAPNKMTETDFMTGLYNTSRELVPNDPVTQQIMLHIANESGIHLDGK</sequence>
<dbReference type="Gene3D" id="1.10.530.10">
    <property type="match status" value="1"/>
</dbReference>
<gene>
    <name evidence="2" type="ORF">JA10_042</name>
</gene>
<dbReference type="Proteomes" id="UP000263220">
    <property type="component" value="Segment"/>
</dbReference>
<dbReference type="InterPro" id="IPR008258">
    <property type="entry name" value="Transglycosylase_SLT_dom_1"/>
</dbReference>
<name>A0A384ZVX9_9CAUD</name>